<accession>A0A2N6PFK2</accession>
<dbReference type="AlphaFoldDB" id="A0A2N6PFK2"/>
<sequence length="161" mass="17161">MPMDARIGYWIWLVGCALTIVAWFVSIATILIGILFSPFILVASGMMSLFGDIRWGVILFYVATMIVQLIMLIVQLSLTLKIREGAEWARTGLVAIVVAGVVYAGILTAADVESGGVGTVVTAVISLLLVAIFWLPQANAWFIRTTEESRGAGATNPAAGS</sequence>
<organism evidence="2 3">
    <name type="scientific">Brevibacterium luteolum</name>
    <dbReference type="NCBI Taxonomy" id="199591"/>
    <lineage>
        <taxon>Bacteria</taxon>
        <taxon>Bacillati</taxon>
        <taxon>Actinomycetota</taxon>
        <taxon>Actinomycetes</taxon>
        <taxon>Micrococcales</taxon>
        <taxon>Brevibacteriaceae</taxon>
        <taxon>Brevibacterium</taxon>
    </lineage>
</organism>
<keyword evidence="3" id="KW-1185">Reference proteome</keyword>
<reference evidence="2 3" key="1">
    <citation type="submission" date="2017-09" db="EMBL/GenBank/DDBJ databases">
        <title>Bacterial strain isolated from the female urinary microbiota.</title>
        <authorList>
            <person name="Thomas-White K."/>
            <person name="Kumar N."/>
            <person name="Forster S."/>
            <person name="Putonti C."/>
            <person name="Lawley T."/>
            <person name="Wolfe A.J."/>
        </authorList>
    </citation>
    <scope>NUCLEOTIDE SEQUENCE [LARGE SCALE GENOMIC DNA]</scope>
    <source>
        <strain evidence="2 3">UMB0680</strain>
    </source>
</reference>
<proteinExistence type="predicted"/>
<evidence type="ECO:0000256" key="1">
    <source>
        <dbReference type="SAM" id="Phobius"/>
    </source>
</evidence>
<feature type="transmembrane region" description="Helical" evidence="1">
    <location>
        <begin position="88"/>
        <end position="110"/>
    </location>
</feature>
<feature type="transmembrane region" description="Helical" evidence="1">
    <location>
        <begin position="116"/>
        <end position="135"/>
    </location>
</feature>
<feature type="transmembrane region" description="Helical" evidence="1">
    <location>
        <begin position="12"/>
        <end position="41"/>
    </location>
</feature>
<evidence type="ECO:0000313" key="2">
    <source>
        <dbReference type="EMBL" id="PMB97464.1"/>
    </source>
</evidence>
<comment type="caution">
    <text evidence="2">The sequence shown here is derived from an EMBL/GenBank/DDBJ whole genome shotgun (WGS) entry which is preliminary data.</text>
</comment>
<feature type="transmembrane region" description="Helical" evidence="1">
    <location>
        <begin position="53"/>
        <end position="76"/>
    </location>
</feature>
<dbReference type="EMBL" id="PNFZ01000007">
    <property type="protein sequence ID" value="PMB97464.1"/>
    <property type="molecule type" value="Genomic_DNA"/>
</dbReference>
<evidence type="ECO:0000313" key="3">
    <source>
        <dbReference type="Proteomes" id="UP000235703"/>
    </source>
</evidence>
<dbReference type="Proteomes" id="UP000235703">
    <property type="component" value="Unassembled WGS sequence"/>
</dbReference>
<keyword evidence="1" id="KW-1133">Transmembrane helix</keyword>
<name>A0A2N6PFK2_9MICO</name>
<keyword evidence="1" id="KW-0812">Transmembrane</keyword>
<dbReference type="OrthoDB" id="4807546at2"/>
<protein>
    <submittedName>
        <fullName evidence="2">Uncharacterized protein</fullName>
    </submittedName>
</protein>
<gene>
    <name evidence="2" type="ORF">CJ198_11685</name>
</gene>
<keyword evidence="1" id="KW-0472">Membrane</keyword>